<evidence type="ECO:0000313" key="1">
    <source>
        <dbReference type="EMBL" id="KAK1145638.1"/>
    </source>
</evidence>
<organism evidence="1 2">
    <name type="scientific">Aspergillus melleus</name>
    <dbReference type="NCBI Taxonomy" id="138277"/>
    <lineage>
        <taxon>Eukaryota</taxon>
        <taxon>Fungi</taxon>
        <taxon>Dikarya</taxon>
        <taxon>Ascomycota</taxon>
        <taxon>Pezizomycotina</taxon>
        <taxon>Eurotiomycetes</taxon>
        <taxon>Eurotiomycetidae</taxon>
        <taxon>Eurotiales</taxon>
        <taxon>Aspergillaceae</taxon>
        <taxon>Aspergillus</taxon>
        <taxon>Aspergillus subgen. Circumdati</taxon>
    </lineage>
</organism>
<protein>
    <submittedName>
        <fullName evidence="1">Uncharacterized protein</fullName>
    </submittedName>
</protein>
<sequence length="1096" mass="123145">MSDIVPTHFSEVLSDEVSDRISWELPSLSEKQLQHRGMLDTNEKSVEKVTDGAPDTNGNNNETPGVLPDSTQGTPINDGKLLLTVIKYDSGTAKLLPGGRLAPTPSQLATSKLGIIRAHLLKDGYLEKDDGNKPFCTKDGIEVTDDITFDHYVEENSEANTPAANPPEAAAAPTTATTNEGGKSTKHNIYILTKKRDAKKLDPNIDAFFRKPLDLSNKSKVDFATASTGAPLASSFNSSSWAAEASGSIVHPADMTEKEWGIVMRNNSLLSGQFLQKGPVKKIIKVPGHDDITRPGIEVTNVEKAYYSAFALKPRRLPVYDITFTITETAAKQMDELKIEPPDDFFRIPRFHIEDASQVRVFETKGSLETAMAKSSFSENSIDVAVSGSAFGISAAGKGGANWNKDGKSASSRFNDTAYMHVVYEFPRVELILKEENLELSDECQADIRNLRHRRTLKELEHFEKRYGTFFTRSVHLGGKLVSIDESDSVAGANTSEKTKMLKAAAGASVAGPPKWCPTVTSFYNWRVMKQDDVVNIYELIGKLPGYEDIPSLVENILHINPDPKSLVQFSLHMLPYAKEDGSDRDRKELHFGQPKDEGIAQLNMDPALTDPHSLQPHQKECVSGLIFGQPKPTDTAQLDKDPALTDPHSLQPHQKERISELGFVKQNDQYRPYGTAFGVPVSADQSNIDLEESTESNEADILYPRVKYGVKYPLHYIVHEEEWDEKITSSYALQIGGDISSSPFLYGEHGKAANVMVEFSGGKKNTLVKDYVKLELHLSYLLQDATIPSVSNFRFKDIYNMEQPDLEKVKQKVMKDLLLEPKAPLPPQLPKYPSYEGHGRLDAPYMDSHTKKLFDQAKTREDKLYIATAAWRREVNRLKADYEKEREKYISDNREYHRKLQGILEEVGQTAEKGYEHLKKEWDEHQRVMNESVPFEKMVFKIDYCNLSNKANYVAQKKAAKAALEAEKRAKEKELGEELAKEADEQAKEAKAAAIKKDHDEKLNKRREFLLRIIEQMSFWWRVDNWLVMKSKLERVKCSMEQTKADRLGADIKKKDDAITSLAEYDLDLDEGGAFSNLRENPFWKDATAEVKIPV</sequence>
<evidence type="ECO:0000313" key="2">
    <source>
        <dbReference type="Proteomes" id="UP001177260"/>
    </source>
</evidence>
<gene>
    <name evidence="1" type="ORF">N8T08_004197</name>
</gene>
<accession>A0ACC3B5Z5</accession>
<proteinExistence type="predicted"/>
<comment type="caution">
    <text evidence="1">The sequence shown here is derived from an EMBL/GenBank/DDBJ whole genome shotgun (WGS) entry which is preliminary data.</text>
</comment>
<dbReference type="Proteomes" id="UP001177260">
    <property type="component" value="Unassembled WGS sequence"/>
</dbReference>
<keyword evidence="2" id="KW-1185">Reference proteome</keyword>
<dbReference type="EMBL" id="JAOPJF010000023">
    <property type="protein sequence ID" value="KAK1145638.1"/>
    <property type="molecule type" value="Genomic_DNA"/>
</dbReference>
<reference evidence="1 2" key="1">
    <citation type="journal article" date="2023" name="ACS Omega">
        <title>Identification of the Neoaspergillic Acid Biosynthesis Gene Cluster by Establishing an In Vitro CRISPR-Ribonucleoprotein Genetic System in Aspergillus melleus.</title>
        <authorList>
            <person name="Yuan B."/>
            <person name="Grau M.F."/>
            <person name="Murata R.M."/>
            <person name="Torok T."/>
            <person name="Venkateswaran K."/>
            <person name="Stajich J.E."/>
            <person name="Wang C.C.C."/>
        </authorList>
    </citation>
    <scope>NUCLEOTIDE SEQUENCE [LARGE SCALE GENOMIC DNA]</scope>
    <source>
        <strain evidence="1 2">IMV 1140</strain>
    </source>
</reference>
<name>A0ACC3B5Z5_9EURO</name>